<evidence type="ECO:0000313" key="3">
    <source>
        <dbReference type="Proteomes" id="UP000319094"/>
    </source>
</evidence>
<evidence type="ECO:0000313" key="2">
    <source>
        <dbReference type="EMBL" id="TQL42907.1"/>
    </source>
</evidence>
<keyword evidence="1" id="KW-0472">Membrane</keyword>
<protein>
    <submittedName>
        <fullName evidence="2">Uncharacterized protein</fullName>
    </submittedName>
</protein>
<dbReference type="Proteomes" id="UP000319094">
    <property type="component" value="Unassembled WGS sequence"/>
</dbReference>
<sequence>MRTPGENWRRRRGFIAGPGIGLLAGLALTLITGDAFPIGVVNGTAIAAGLAGGAVYDSVRRRRADK</sequence>
<feature type="transmembrane region" description="Helical" evidence="1">
    <location>
        <begin position="12"/>
        <end position="32"/>
    </location>
</feature>
<keyword evidence="1" id="KW-1133">Transmembrane helix</keyword>
<evidence type="ECO:0000256" key="1">
    <source>
        <dbReference type="SAM" id="Phobius"/>
    </source>
</evidence>
<proteinExistence type="predicted"/>
<accession>A0A542Y4A2</accession>
<organism evidence="2 3">
    <name type="scientific">Leucobacter komagatae</name>
    <dbReference type="NCBI Taxonomy" id="55969"/>
    <lineage>
        <taxon>Bacteria</taxon>
        <taxon>Bacillati</taxon>
        <taxon>Actinomycetota</taxon>
        <taxon>Actinomycetes</taxon>
        <taxon>Micrococcales</taxon>
        <taxon>Microbacteriaceae</taxon>
        <taxon>Leucobacter</taxon>
    </lineage>
</organism>
<dbReference type="AlphaFoldDB" id="A0A542Y4A2"/>
<dbReference type="RefSeq" id="WP_141886294.1">
    <property type="nucleotide sequence ID" value="NZ_BAAAUY010000021.1"/>
</dbReference>
<reference evidence="2 3" key="1">
    <citation type="submission" date="2019-06" db="EMBL/GenBank/DDBJ databases">
        <title>Sequencing the genomes of 1000 actinobacteria strains.</title>
        <authorList>
            <person name="Klenk H.-P."/>
        </authorList>
    </citation>
    <scope>NUCLEOTIDE SEQUENCE [LARGE SCALE GENOMIC DNA]</scope>
    <source>
        <strain evidence="2 3">DSM 8803</strain>
    </source>
</reference>
<keyword evidence="1" id="KW-0812">Transmembrane</keyword>
<gene>
    <name evidence="2" type="ORF">FB468_0917</name>
</gene>
<keyword evidence="3" id="KW-1185">Reference proteome</keyword>
<comment type="caution">
    <text evidence="2">The sequence shown here is derived from an EMBL/GenBank/DDBJ whole genome shotgun (WGS) entry which is preliminary data.</text>
</comment>
<name>A0A542Y4A2_9MICO</name>
<feature type="transmembrane region" description="Helical" evidence="1">
    <location>
        <begin position="38"/>
        <end position="56"/>
    </location>
</feature>
<dbReference type="EMBL" id="VFON01000001">
    <property type="protein sequence ID" value="TQL42907.1"/>
    <property type="molecule type" value="Genomic_DNA"/>
</dbReference>